<dbReference type="AlphaFoldDB" id="A0AAD0UFZ3"/>
<evidence type="ECO:0000256" key="6">
    <source>
        <dbReference type="ARBA" id="ARBA00048128"/>
    </source>
</evidence>
<dbReference type="NCBIfam" id="TIGR01099">
    <property type="entry name" value="galU"/>
    <property type="match status" value="1"/>
</dbReference>
<proteinExistence type="inferred from homology"/>
<reference evidence="9 10" key="1">
    <citation type="submission" date="2017-11" db="EMBL/GenBank/DDBJ databases">
        <title>Complete genome sequence of Herbaspirillum rubrisubalbicans DSM 11543.</title>
        <authorList>
            <person name="Chen M."/>
            <person name="An Q."/>
        </authorList>
    </citation>
    <scope>NUCLEOTIDE SEQUENCE [LARGE SCALE GENOMIC DNA]</scope>
    <source>
        <strain evidence="9 10">DSM 11543</strain>
    </source>
</reference>
<keyword evidence="4 7" id="KW-0808">Transferase</keyword>
<evidence type="ECO:0000256" key="4">
    <source>
        <dbReference type="ARBA" id="ARBA00022679"/>
    </source>
</evidence>
<keyword evidence="5 7" id="KW-0548">Nucleotidyltransferase</keyword>
<dbReference type="InterPro" id="IPR005835">
    <property type="entry name" value="NTP_transferase_dom"/>
</dbReference>
<dbReference type="InterPro" id="IPR029044">
    <property type="entry name" value="Nucleotide-diphossugar_trans"/>
</dbReference>
<dbReference type="RefSeq" id="WP_058896929.1">
    <property type="nucleotide sequence ID" value="NZ_CP024996.1"/>
</dbReference>
<comment type="similarity">
    <text evidence="1 7">Belongs to the UDPGP type 2 family.</text>
</comment>
<dbReference type="Proteomes" id="UP000269199">
    <property type="component" value="Chromosome"/>
</dbReference>
<dbReference type="PANTHER" id="PTHR43197">
    <property type="entry name" value="UTP--GLUCOSE-1-PHOSPHATE URIDYLYLTRANSFERASE"/>
    <property type="match status" value="1"/>
</dbReference>
<evidence type="ECO:0000256" key="1">
    <source>
        <dbReference type="ARBA" id="ARBA00006890"/>
    </source>
</evidence>
<dbReference type="GO" id="GO:0006011">
    <property type="term" value="P:UDP-alpha-D-glucose metabolic process"/>
    <property type="evidence" value="ECO:0007669"/>
    <property type="project" value="InterPro"/>
</dbReference>
<dbReference type="SUPFAM" id="SSF53448">
    <property type="entry name" value="Nucleotide-diphospho-sugar transferases"/>
    <property type="match status" value="1"/>
</dbReference>
<evidence type="ECO:0000259" key="8">
    <source>
        <dbReference type="Pfam" id="PF00483"/>
    </source>
</evidence>
<gene>
    <name evidence="9" type="primary">galU</name>
    <name evidence="9" type="ORF">RC54_21990</name>
</gene>
<evidence type="ECO:0000256" key="3">
    <source>
        <dbReference type="ARBA" id="ARBA00019048"/>
    </source>
</evidence>
<dbReference type="CDD" id="cd02541">
    <property type="entry name" value="UGPase_prokaryotic"/>
    <property type="match status" value="1"/>
</dbReference>
<dbReference type="Gene3D" id="3.90.550.10">
    <property type="entry name" value="Spore Coat Polysaccharide Biosynthesis Protein SpsA, Chain A"/>
    <property type="match status" value="1"/>
</dbReference>
<sequence length="279" mass="30021">MKPLRKAIFPVAGLGTRLLPATKSIPKEMLTIVDRPLIHYAVSEAIEAGIEVLIFVTSRGKRAIADYFDYHPELEAELQAKGKLEVLASVRNIIPPHVSCVFIHQARPLGLGHAVLCAAEMIDDEPFAVLLPDDLIDGTSQGALAQLAQLHRQTSASVLAIEEVPRDKVHQYGIIASSTSQAGAAVIDAIVEKPSPATAPSNWSVVGRYILPPQVMRALATQAPSVGGEIQLTDAIASCLPAEKFLGHPLHGRRFDCGNKEGFIEANLHFSLKQAAQQQ</sequence>
<dbReference type="GO" id="GO:0003983">
    <property type="term" value="F:UTP:glucose-1-phosphate uridylyltransferase activity"/>
    <property type="evidence" value="ECO:0007669"/>
    <property type="project" value="UniProtKB-EC"/>
</dbReference>
<evidence type="ECO:0000256" key="2">
    <source>
        <dbReference type="ARBA" id="ARBA00012415"/>
    </source>
</evidence>
<comment type="catalytic activity">
    <reaction evidence="6 7">
        <text>alpha-D-glucose 1-phosphate + UTP + H(+) = UDP-alpha-D-glucose + diphosphate</text>
        <dbReference type="Rhea" id="RHEA:19889"/>
        <dbReference type="ChEBI" id="CHEBI:15378"/>
        <dbReference type="ChEBI" id="CHEBI:33019"/>
        <dbReference type="ChEBI" id="CHEBI:46398"/>
        <dbReference type="ChEBI" id="CHEBI:58601"/>
        <dbReference type="ChEBI" id="CHEBI:58885"/>
        <dbReference type="EC" id="2.7.7.9"/>
    </reaction>
</comment>
<evidence type="ECO:0000313" key="9">
    <source>
        <dbReference type="EMBL" id="AYR26319.1"/>
    </source>
</evidence>
<dbReference type="EMBL" id="CP024996">
    <property type="protein sequence ID" value="AYR26319.1"/>
    <property type="molecule type" value="Genomic_DNA"/>
</dbReference>
<organism evidence="9 10">
    <name type="scientific">Herbaspirillum rubrisubalbicans</name>
    <dbReference type="NCBI Taxonomy" id="80842"/>
    <lineage>
        <taxon>Bacteria</taxon>
        <taxon>Pseudomonadati</taxon>
        <taxon>Pseudomonadota</taxon>
        <taxon>Betaproteobacteria</taxon>
        <taxon>Burkholderiales</taxon>
        <taxon>Oxalobacteraceae</taxon>
        <taxon>Herbaspirillum</taxon>
    </lineage>
</organism>
<feature type="domain" description="Nucleotidyl transferase" evidence="8">
    <location>
        <begin position="11"/>
        <end position="269"/>
    </location>
</feature>
<dbReference type="Pfam" id="PF00483">
    <property type="entry name" value="NTP_transferase"/>
    <property type="match status" value="1"/>
</dbReference>
<dbReference type="PANTHER" id="PTHR43197:SF1">
    <property type="entry name" value="UTP--GLUCOSE-1-PHOSPHATE URIDYLYLTRANSFERASE"/>
    <property type="match status" value="1"/>
</dbReference>
<dbReference type="EC" id="2.7.7.9" evidence="2 7"/>
<dbReference type="InterPro" id="IPR005771">
    <property type="entry name" value="GalU_uridylyltTrfase_bac/arc"/>
</dbReference>
<evidence type="ECO:0000256" key="5">
    <source>
        <dbReference type="ARBA" id="ARBA00022695"/>
    </source>
</evidence>
<protein>
    <recommendedName>
        <fullName evidence="3 7">UTP--glucose-1-phosphate uridylyltransferase</fullName>
        <ecNumber evidence="2 7">2.7.7.9</ecNumber>
    </recommendedName>
    <alternativeName>
        <fullName evidence="7">UDP-glucose pyrophosphorylase</fullName>
    </alternativeName>
</protein>
<name>A0AAD0UFZ3_9BURK</name>
<accession>A0AAD0UFZ3</accession>
<evidence type="ECO:0000313" key="10">
    <source>
        <dbReference type="Proteomes" id="UP000269199"/>
    </source>
</evidence>
<evidence type="ECO:0000256" key="7">
    <source>
        <dbReference type="RuleBase" id="RU361259"/>
    </source>
</evidence>